<name>B4W125_9CYAN</name>
<feature type="domain" description="AprE-like beta-barrel" evidence="2">
    <location>
        <begin position="144"/>
        <end position="224"/>
    </location>
</feature>
<dbReference type="Pfam" id="PF26002">
    <property type="entry name" value="Beta-barrel_AprE"/>
    <property type="match status" value="1"/>
</dbReference>
<dbReference type="InterPro" id="IPR050739">
    <property type="entry name" value="MFP"/>
</dbReference>
<dbReference type="Proteomes" id="UP000003835">
    <property type="component" value="Unassembled WGS sequence"/>
</dbReference>
<dbReference type="EMBL" id="DS989867">
    <property type="protein sequence ID" value="EDX72115.1"/>
    <property type="molecule type" value="Genomic_DNA"/>
</dbReference>
<gene>
    <name evidence="3" type="ORF">MC7420_7595</name>
</gene>
<feature type="coiled-coil region" evidence="1">
    <location>
        <begin position="68"/>
        <end position="109"/>
    </location>
</feature>
<proteinExistence type="predicted"/>
<dbReference type="eggNOG" id="COG0845">
    <property type="taxonomic scope" value="Bacteria"/>
</dbReference>
<reference evidence="3 4" key="1">
    <citation type="submission" date="2008-07" db="EMBL/GenBank/DDBJ databases">
        <authorList>
            <person name="Tandeau de Marsac N."/>
            <person name="Ferriera S."/>
            <person name="Johnson J."/>
            <person name="Kravitz S."/>
            <person name="Beeson K."/>
            <person name="Sutton G."/>
            <person name="Rogers Y.-H."/>
            <person name="Friedman R."/>
            <person name="Frazier M."/>
            <person name="Venter J.C."/>
        </authorList>
    </citation>
    <scope>NUCLEOTIDE SEQUENCE [LARGE SCALE GENOMIC DNA]</scope>
    <source>
        <strain evidence="3 4">PCC 7420</strain>
    </source>
</reference>
<evidence type="ECO:0000256" key="1">
    <source>
        <dbReference type="SAM" id="Coils"/>
    </source>
</evidence>
<dbReference type="PRINTS" id="PR01490">
    <property type="entry name" value="RTXTOXIND"/>
</dbReference>
<keyword evidence="1" id="KW-0175">Coiled coil</keyword>
<dbReference type="InterPro" id="IPR058982">
    <property type="entry name" value="Beta-barrel_AprE"/>
</dbReference>
<dbReference type="PANTHER" id="PTHR30386:SF28">
    <property type="entry name" value="EXPORTED PROTEIN"/>
    <property type="match status" value="1"/>
</dbReference>
<sequence length="267" mass="28946">MTQQEQALEAQKATILAQKQEIERLSSGVDAAQARRKGALAALNPSEAMVTMAKEKIAQERATGKASLSRLNQEREQLIQHRGELSNQLSRNQDELQQIETELQNTMIRASASGIIQQLHLRNVQQVVRAGDAIAQISPSAAPLVIKAFVSSQDISQVEMGQRVQMRVSACPYPDYGTLPGTVTAISPDVTMPTLTPQAIASSTQASTTSATHAFYEVTIQPGLFQLSEGERPCVIQSGMEGRADIIATEETVLNLILTKARLLTNL</sequence>
<organism evidence="3 4">
    <name type="scientific">Coleofasciculus chthonoplastes PCC 7420</name>
    <dbReference type="NCBI Taxonomy" id="118168"/>
    <lineage>
        <taxon>Bacteria</taxon>
        <taxon>Bacillati</taxon>
        <taxon>Cyanobacteriota</taxon>
        <taxon>Cyanophyceae</taxon>
        <taxon>Coleofasciculales</taxon>
        <taxon>Coleofasciculaceae</taxon>
        <taxon>Coleofasciculus</taxon>
    </lineage>
</organism>
<keyword evidence="4" id="KW-1185">Reference proteome</keyword>
<dbReference type="STRING" id="118168.MC7420_7595"/>
<evidence type="ECO:0000313" key="4">
    <source>
        <dbReference type="Proteomes" id="UP000003835"/>
    </source>
</evidence>
<dbReference type="PANTHER" id="PTHR30386">
    <property type="entry name" value="MEMBRANE FUSION SUBUNIT OF EMRAB-TOLC MULTIDRUG EFFLUX PUMP"/>
    <property type="match status" value="1"/>
</dbReference>
<dbReference type="Gene3D" id="2.40.30.170">
    <property type="match status" value="1"/>
</dbReference>
<dbReference type="AlphaFoldDB" id="B4W125"/>
<evidence type="ECO:0000259" key="2">
    <source>
        <dbReference type="Pfam" id="PF26002"/>
    </source>
</evidence>
<accession>B4W125</accession>
<protein>
    <recommendedName>
        <fullName evidence="2">AprE-like beta-barrel domain-containing protein</fullName>
    </recommendedName>
</protein>
<dbReference type="HOGENOM" id="CLU_023976_6_0_3"/>
<dbReference type="RefSeq" id="WP_006104956.1">
    <property type="nucleotide sequence ID" value="NZ_DS989867.1"/>
</dbReference>
<evidence type="ECO:0000313" key="3">
    <source>
        <dbReference type="EMBL" id="EDX72115.1"/>
    </source>
</evidence>